<name>A0A9N9IM98_9GLOM</name>
<gene>
    <name evidence="1" type="ORF">DERYTH_LOCUS15978</name>
</gene>
<dbReference type="Proteomes" id="UP000789405">
    <property type="component" value="Unassembled WGS sequence"/>
</dbReference>
<protein>
    <submittedName>
        <fullName evidence="1">26958_t:CDS:1</fullName>
    </submittedName>
</protein>
<evidence type="ECO:0000313" key="1">
    <source>
        <dbReference type="EMBL" id="CAG8740644.1"/>
    </source>
</evidence>
<dbReference type="AlphaFoldDB" id="A0A9N9IM98"/>
<feature type="non-terminal residue" evidence="1">
    <location>
        <position position="1"/>
    </location>
</feature>
<comment type="caution">
    <text evidence="1">The sequence shown here is derived from an EMBL/GenBank/DDBJ whole genome shotgun (WGS) entry which is preliminary data.</text>
</comment>
<evidence type="ECO:0000313" key="2">
    <source>
        <dbReference type="Proteomes" id="UP000789405"/>
    </source>
</evidence>
<sequence length="41" mass="4936">LYRNRDAPRWCGVHFGRVSFNTTPHWSIHLQSKLCNITMEY</sequence>
<reference evidence="1" key="1">
    <citation type="submission" date="2021-06" db="EMBL/GenBank/DDBJ databases">
        <authorList>
            <person name="Kallberg Y."/>
            <person name="Tangrot J."/>
            <person name="Rosling A."/>
        </authorList>
    </citation>
    <scope>NUCLEOTIDE SEQUENCE</scope>
    <source>
        <strain evidence="1">MA453B</strain>
    </source>
</reference>
<proteinExistence type="predicted"/>
<organism evidence="1 2">
    <name type="scientific">Dentiscutata erythropus</name>
    <dbReference type="NCBI Taxonomy" id="1348616"/>
    <lineage>
        <taxon>Eukaryota</taxon>
        <taxon>Fungi</taxon>
        <taxon>Fungi incertae sedis</taxon>
        <taxon>Mucoromycota</taxon>
        <taxon>Glomeromycotina</taxon>
        <taxon>Glomeromycetes</taxon>
        <taxon>Diversisporales</taxon>
        <taxon>Gigasporaceae</taxon>
        <taxon>Dentiscutata</taxon>
    </lineage>
</organism>
<keyword evidence="2" id="KW-1185">Reference proteome</keyword>
<dbReference type="EMBL" id="CAJVPY010013448">
    <property type="protein sequence ID" value="CAG8740644.1"/>
    <property type="molecule type" value="Genomic_DNA"/>
</dbReference>
<accession>A0A9N9IM98</accession>